<dbReference type="AlphaFoldDB" id="A0A6V8KA58"/>
<comment type="caution">
    <text evidence="2">The sequence shown here is derived from an EMBL/GenBank/DDBJ whole genome shotgun (WGS) entry which is preliminary data.</text>
</comment>
<accession>A0A6V8KA58</accession>
<proteinExistence type="predicted"/>
<organism evidence="2 3">
    <name type="scientific">Phytohabitans houttuyneae</name>
    <dbReference type="NCBI Taxonomy" id="1076126"/>
    <lineage>
        <taxon>Bacteria</taxon>
        <taxon>Bacillati</taxon>
        <taxon>Actinomycetota</taxon>
        <taxon>Actinomycetes</taxon>
        <taxon>Micromonosporales</taxon>
        <taxon>Micromonosporaceae</taxon>
    </lineage>
</organism>
<dbReference type="Proteomes" id="UP000482800">
    <property type="component" value="Unassembled WGS sequence"/>
</dbReference>
<evidence type="ECO:0000313" key="2">
    <source>
        <dbReference type="EMBL" id="GFJ77615.1"/>
    </source>
</evidence>
<evidence type="ECO:0000313" key="3">
    <source>
        <dbReference type="Proteomes" id="UP000482800"/>
    </source>
</evidence>
<reference evidence="2 3" key="1">
    <citation type="submission" date="2020-03" db="EMBL/GenBank/DDBJ databases">
        <title>Whole genome shotgun sequence of Phytohabitans houttuyneae NBRC 108639.</title>
        <authorList>
            <person name="Komaki H."/>
            <person name="Tamura T."/>
        </authorList>
    </citation>
    <scope>NUCLEOTIDE SEQUENCE [LARGE SCALE GENOMIC DNA]</scope>
    <source>
        <strain evidence="2 3">NBRC 108639</strain>
    </source>
</reference>
<sequence length="189" mass="20198">MIEVHPVDADRWDDLAELFGPSGAYSGCWCMWFRIPGGEFSRNGNAGNRAALRSLVDGGEAVGLLGYAAGQPVGWCTVAPRPAYTRILRSPALKPEDPADATVWSVPCFFTRRDHRGSGVSVAMLDAAVSHARDAGAAALEGYPVDTAGGRTPPAAELYTGTVTLFARAGFTEHRRPPTGRRVVMRRAL</sequence>
<dbReference type="InterPro" id="IPR000182">
    <property type="entry name" value="GNAT_dom"/>
</dbReference>
<dbReference type="Gene3D" id="3.40.630.30">
    <property type="match status" value="1"/>
</dbReference>
<dbReference type="SUPFAM" id="SSF55729">
    <property type="entry name" value="Acyl-CoA N-acyltransferases (Nat)"/>
    <property type="match status" value="1"/>
</dbReference>
<keyword evidence="2" id="KW-0808">Transferase</keyword>
<feature type="domain" description="N-acetyltransferase" evidence="1">
    <location>
        <begin position="2"/>
        <end position="189"/>
    </location>
</feature>
<keyword evidence="3" id="KW-1185">Reference proteome</keyword>
<dbReference type="RefSeq" id="WP_173055104.1">
    <property type="nucleotide sequence ID" value="NZ_BAABGO010000018.1"/>
</dbReference>
<dbReference type="GO" id="GO:0016747">
    <property type="term" value="F:acyltransferase activity, transferring groups other than amino-acyl groups"/>
    <property type="evidence" value="ECO:0007669"/>
    <property type="project" value="InterPro"/>
</dbReference>
<dbReference type="InterPro" id="IPR016181">
    <property type="entry name" value="Acyl_CoA_acyltransferase"/>
</dbReference>
<evidence type="ECO:0000259" key="1">
    <source>
        <dbReference type="PROSITE" id="PS51186"/>
    </source>
</evidence>
<gene>
    <name evidence="2" type="ORF">Phou_017950</name>
</gene>
<name>A0A6V8KA58_9ACTN</name>
<dbReference type="CDD" id="cd04301">
    <property type="entry name" value="NAT_SF"/>
    <property type="match status" value="1"/>
</dbReference>
<dbReference type="PROSITE" id="PS51186">
    <property type="entry name" value="GNAT"/>
    <property type="match status" value="1"/>
</dbReference>
<protein>
    <submittedName>
        <fullName evidence="2">GNAT family acetyltransferase</fullName>
    </submittedName>
</protein>
<reference evidence="2 3" key="2">
    <citation type="submission" date="2020-03" db="EMBL/GenBank/DDBJ databases">
        <authorList>
            <person name="Ichikawa N."/>
            <person name="Kimura A."/>
            <person name="Kitahashi Y."/>
            <person name="Uohara A."/>
        </authorList>
    </citation>
    <scope>NUCLEOTIDE SEQUENCE [LARGE SCALE GENOMIC DNA]</scope>
    <source>
        <strain evidence="2 3">NBRC 108639</strain>
    </source>
</reference>
<dbReference type="EMBL" id="BLPF01000001">
    <property type="protein sequence ID" value="GFJ77615.1"/>
    <property type="molecule type" value="Genomic_DNA"/>
</dbReference>